<dbReference type="CDD" id="cd07043">
    <property type="entry name" value="STAS_anti-anti-sigma_factors"/>
    <property type="match status" value="1"/>
</dbReference>
<protein>
    <submittedName>
        <fullName evidence="4">Nitrate regulatory protein</fullName>
    </submittedName>
</protein>
<name>A0A411MRQ3_STRC2</name>
<evidence type="ECO:0000259" key="3">
    <source>
        <dbReference type="PROSITE" id="PS50921"/>
    </source>
</evidence>
<dbReference type="InterPro" id="IPR036388">
    <property type="entry name" value="WH-like_DNA-bd_sf"/>
</dbReference>
<dbReference type="SMART" id="SM01012">
    <property type="entry name" value="ANTAR"/>
    <property type="match status" value="1"/>
</dbReference>
<dbReference type="InterPro" id="IPR058548">
    <property type="entry name" value="MlaB-like_STAS"/>
</dbReference>
<accession>A0A411MRQ3</accession>
<evidence type="ECO:0000256" key="1">
    <source>
        <dbReference type="SAM" id="MobiDB-lite"/>
    </source>
</evidence>
<dbReference type="PROSITE" id="PS50921">
    <property type="entry name" value="ANTAR"/>
    <property type="match status" value="1"/>
</dbReference>
<dbReference type="InterPro" id="IPR005561">
    <property type="entry name" value="ANTAR"/>
</dbReference>
<sequence length="247" mass="25771">MTTAARGPHGGRSAPLAVGVRTEGGRALLGARGELVHGCADTLAGTLAALPPGTARVDLDASEVVFLDTAGLTALVTLREYGRRRDVPVSATGWRGQPRRVLELMGLDPADPLSGTLPTALTDRAASAVAQERAEQLDTLRLEIAQLRHAIDSRPVIDQARGILMAAHTCTPDQAWEILREASQRTNTKLRQVASAVTASAAPDGTPPPEPLRSALAAAVRRVSTAARAPRESCGRSPARAGRRAAG</sequence>
<dbReference type="Pfam" id="PF13466">
    <property type="entry name" value="STAS_2"/>
    <property type="match status" value="1"/>
</dbReference>
<dbReference type="EMBL" id="MK440296">
    <property type="protein sequence ID" value="QBF29341.1"/>
    <property type="molecule type" value="Genomic_DNA"/>
</dbReference>
<dbReference type="PROSITE" id="PS50801">
    <property type="entry name" value="STAS"/>
    <property type="match status" value="1"/>
</dbReference>
<feature type="domain" description="ANTAR" evidence="3">
    <location>
        <begin position="137"/>
        <end position="198"/>
    </location>
</feature>
<dbReference type="AlphaFoldDB" id="A0A411MRQ3"/>
<organism evidence="4">
    <name type="scientific">Streptomyces achromogenes subsp. streptozoticus</name>
    <dbReference type="NCBI Taxonomy" id="285532"/>
    <lineage>
        <taxon>Bacteria</taxon>
        <taxon>Bacillati</taxon>
        <taxon>Actinomycetota</taxon>
        <taxon>Actinomycetes</taxon>
        <taxon>Kitasatosporales</taxon>
        <taxon>Streptomycetaceae</taxon>
        <taxon>Streptomyces</taxon>
    </lineage>
</organism>
<feature type="region of interest" description="Disordered" evidence="1">
    <location>
        <begin position="223"/>
        <end position="247"/>
    </location>
</feature>
<evidence type="ECO:0000259" key="2">
    <source>
        <dbReference type="PROSITE" id="PS50801"/>
    </source>
</evidence>
<dbReference type="Gene3D" id="3.30.750.24">
    <property type="entry name" value="STAS domain"/>
    <property type="match status" value="1"/>
</dbReference>
<reference evidence="4" key="1">
    <citation type="journal article" date="2019" name="J. Am. Chem. Soc.">
        <title>Two-enzyme pathway links L-arginine to nitric oxide in N-nitroso biosynthesis.</title>
        <authorList>
            <person name="He H."/>
            <person name="Henderson A.C."/>
            <person name="Du Y.L."/>
            <person name="Ryan K.S."/>
        </authorList>
    </citation>
    <scope>NUCLEOTIDE SEQUENCE</scope>
    <source>
        <strain evidence="4">NRRL 3125</strain>
    </source>
</reference>
<dbReference type="InterPro" id="IPR002645">
    <property type="entry name" value="STAS_dom"/>
</dbReference>
<proteinExistence type="predicted"/>
<dbReference type="Pfam" id="PF03861">
    <property type="entry name" value="ANTAR"/>
    <property type="match status" value="1"/>
</dbReference>
<dbReference type="Gene3D" id="1.10.10.10">
    <property type="entry name" value="Winged helix-like DNA-binding domain superfamily/Winged helix DNA-binding domain"/>
    <property type="match status" value="1"/>
</dbReference>
<dbReference type="GO" id="GO:0003723">
    <property type="term" value="F:RNA binding"/>
    <property type="evidence" value="ECO:0007669"/>
    <property type="project" value="InterPro"/>
</dbReference>
<feature type="domain" description="STAS" evidence="2">
    <location>
        <begin position="16"/>
        <end position="124"/>
    </location>
</feature>
<dbReference type="InterPro" id="IPR036513">
    <property type="entry name" value="STAS_dom_sf"/>
</dbReference>
<evidence type="ECO:0000313" key="4">
    <source>
        <dbReference type="EMBL" id="QBF29341.1"/>
    </source>
</evidence>
<dbReference type="SUPFAM" id="SSF52091">
    <property type="entry name" value="SpoIIaa-like"/>
    <property type="match status" value="1"/>
</dbReference>